<dbReference type="InterPro" id="IPR016036">
    <property type="entry name" value="Malonyl_transacylase_ACP-bd"/>
</dbReference>
<dbReference type="CDD" id="cd00833">
    <property type="entry name" value="PKS"/>
    <property type="match status" value="2"/>
</dbReference>
<dbReference type="SUPFAM" id="SSF51735">
    <property type="entry name" value="NAD(P)-binding Rossmann-fold domains"/>
    <property type="match status" value="4"/>
</dbReference>
<dbReference type="SMART" id="SM00825">
    <property type="entry name" value="PKS_KS"/>
    <property type="match status" value="2"/>
</dbReference>
<dbReference type="GO" id="GO:0004315">
    <property type="term" value="F:3-oxoacyl-[acyl-carrier-protein] synthase activity"/>
    <property type="evidence" value="ECO:0007669"/>
    <property type="project" value="InterPro"/>
</dbReference>
<dbReference type="SUPFAM" id="SSF53901">
    <property type="entry name" value="Thiolase-like"/>
    <property type="match status" value="2"/>
</dbReference>
<name>A0A246RSJ9_9ACTN</name>
<dbReference type="SUPFAM" id="SSF52151">
    <property type="entry name" value="FabD/lysophospholipase-like"/>
    <property type="match status" value="2"/>
</dbReference>
<dbReference type="PANTHER" id="PTHR43775">
    <property type="entry name" value="FATTY ACID SYNTHASE"/>
    <property type="match status" value="1"/>
</dbReference>
<evidence type="ECO:0000313" key="11">
    <source>
        <dbReference type="Proteomes" id="UP000197174"/>
    </source>
</evidence>
<dbReference type="SUPFAM" id="SSF55048">
    <property type="entry name" value="Probable ACP-binding domain of malonyl-CoA ACP transacylase"/>
    <property type="match status" value="2"/>
</dbReference>
<dbReference type="GO" id="GO:0004312">
    <property type="term" value="F:fatty acid synthase activity"/>
    <property type="evidence" value="ECO:0007669"/>
    <property type="project" value="TreeGrafter"/>
</dbReference>
<dbReference type="InterPro" id="IPR016035">
    <property type="entry name" value="Acyl_Trfase/lysoPLipase"/>
</dbReference>
<dbReference type="InterPro" id="IPR041618">
    <property type="entry name" value="PKS_DE"/>
</dbReference>
<dbReference type="InterPro" id="IPR057326">
    <property type="entry name" value="KR_dom"/>
</dbReference>
<dbReference type="Gene3D" id="3.40.50.720">
    <property type="entry name" value="NAD(P)-binding Rossmann-like Domain"/>
    <property type="match status" value="2"/>
</dbReference>
<dbReference type="Pfam" id="PF00550">
    <property type="entry name" value="PP-binding"/>
    <property type="match status" value="2"/>
</dbReference>
<dbReference type="InterPro" id="IPR014031">
    <property type="entry name" value="Ketoacyl_synth_C"/>
</dbReference>
<dbReference type="Pfam" id="PF02801">
    <property type="entry name" value="Ketoacyl-synt_C"/>
    <property type="match status" value="2"/>
</dbReference>
<dbReference type="Pfam" id="PF16197">
    <property type="entry name" value="KAsynt_C_assoc"/>
    <property type="match status" value="2"/>
</dbReference>
<dbReference type="InterPro" id="IPR013968">
    <property type="entry name" value="PKS_KR"/>
</dbReference>
<dbReference type="PROSITE" id="PS00012">
    <property type="entry name" value="PHOSPHOPANTETHEINE"/>
    <property type="match status" value="2"/>
</dbReference>
<dbReference type="PROSITE" id="PS52004">
    <property type="entry name" value="KS3_2"/>
    <property type="match status" value="2"/>
</dbReference>
<dbReference type="SMART" id="SM00822">
    <property type="entry name" value="PKS_KR"/>
    <property type="match status" value="2"/>
</dbReference>
<evidence type="ECO:0000256" key="6">
    <source>
        <dbReference type="ARBA" id="ARBA00023268"/>
    </source>
</evidence>
<dbReference type="FunFam" id="1.10.1200.10:FF:000007">
    <property type="entry name" value="Probable polyketide synthase pks17"/>
    <property type="match status" value="2"/>
</dbReference>
<dbReference type="SUPFAM" id="SSF101173">
    <property type="entry name" value="Docking domain B of the erythromycin polyketide synthase (DEBS)"/>
    <property type="match status" value="1"/>
</dbReference>
<dbReference type="InterPro" id="IPR001227">
    <property type="entry name" value="Ac_transferase_dom_sf"/>
</dbReference>
<proteinExistence type="predicted"/>
<evidence type="ECO:0000256" key="5">
    <source>
        <dbReference type="ARBA" id="ARBA00023194"/>
    </source>
</evidence>
<dbReference type="InterPro" id="IPR036736">
    <property type="entry name" value="ACP-like_sf"/>
</dbReference>
<dbReference type="InterPro" id="IPR036299">
    <property type="entry name" value="Polyketide_synth_docking_sf"/>
</dbReference>
<keyword evidence="11" id="KW-1185">Reference proteome</keyword>
<feature type="domain" description="Ketosynthase family 3 (KS3)" evidence="9">
    <location>
        <begin position="1455"/>
        <end position="1879"/>
    </location>
</feature>
<dbReference type="Gene3D" id="3.40.47.10">
    <property type="match status" value="2"/>
</dbReference>
<keyword evidence="6" id="KW-0511">Multifunctional enzyme</keyword>
<dbReference type="InterPro" id="IPR018201">
    <property type="entry name" value="Ketoacyl_synth_AS"/>
</dbReference>
<dbReference type="SMART" id="SM00827">
    <property type="entry name" value="PKS_AT"/>
    <property type="match status" value="2"/>
</dbReference>
<dbReference type="Pfam" id="PF08659">
    <property type="entry name" value="KR"/>
    <property type="match status" value="2"/>
</dbReference>
<dbReference type="PROSITE" id="PS00606">
    <property type="entry name" value="KS3_1"/>
    <property type="match status" value="2"/>
</dbReference>
<dbReference type="Pfam" id="PF18369">
    <property type="entry name" value="PKS_DE"/>
    <property type="match status" value="1"/>
</dbReference>
<dbReference type="InterPro" id="IPR032821">
    <property type="entry name" value="PKS_assoc"/>
</dbReference>
<evidence type="ECO:0000313" key="10">
    <source>
        <dbReference type="EMBL" id="OWV12365.1"/>
    </source>
</evidence>
<keyword evidence="3" id="KW-0597">Phosphoprotein</keyword>
<feature type="domain" description="Carrier" evidence="8">
    <location>
        <begin position="2847"/>
        <end position="2922"/>
    </location>
</feature>
<evidence type="ECO:0000256" key="3">
    <source>
        <dbReference type="ARBA" id="ARBA00022553"/>
    </source>
</evidence>
<accession>A0A246RSJ9</accession>
<evidence type="ECO:0000256" key="1">
    <source>
        <dbReference type="ARBA" id="ARBA00001957"/>
    </source>
</evidence>
<dbReference type="Gene3D" id="3.30.70.3290">
    <property type="match status" value="2"/>
</dbReference>
<dbReference type="FunFam" id="3.40.47.10:FF:000019">
    <property type="entry name" value="Polyketide synthase type I"/>
    <property type="match status" value="2"/>
</dbReference>
<dbReference type="InterPro" id="IPR014030">
    <property type="entry name" value="Ketoacyl_synth_N"/>
</dbReference>
<dbReference type="GO" id="GO:0006633">
    <property type="term" value="P:fatty acid biosynthetic process"/>
    <property type="evidence" value="ECO:0007669"/>
    <property type="project" value="InterPro"/>
</dbReference>
<evidence type="ECO:0000256" key="4">
    <source>
        <dbReference type="ARBA" id="ARBA00022679"/>
    </source>
</evidence>
<dbReference type="RefSeq" id="WP_088642130.1">
    <property type="nucleotide sequence ID" value="NZ_MZMV01000003.1"/>
</dbReference>
<dbReference type="Gene3D" id="1.10.1200.10">
    <property type="entry name" value="ACP-like"/>
    <property type="match status" value="2"/>
</dbReference>
<evidence type="ECO:0000259" key="8">
    <source>
        <dbReference type="PROSITE" id="PS50075"/>
    </source>
</evidence>
<dbReference type="Pfam" id="PF08990">
    <property type="entry name" value="Docking"/>
    <property type="match status" value="1"/>
</dbReference>
<dbReference type="SMART" id="SM00823">
    <property type="entry name" value="PKS_PP"/>
    <property type="match status" value="2"/>
</dbReference>
<organism evidence="10 11">
    <name type="scientific">Micromonospora wenchangensis</name>
    <dbReference type="NCBI Taxonomy" id="1185415"/>
    <lineage>
        <taxon>Bacteria</taxon>
        <taxon>Bacillati</taxon>
        <taxon>Actinomycetota</taxon>
        <taxon>Actinomycetes</taxon>
        <taxon>Micromonosporales</taxon>
        <taxon>Micromonosporaceae</taxon>
        <taxon>Micromonospora</taxon>
    </lineage>
</organism>
<protein>
    <submittedName>
        <fullName evidence="10">Polyketide synthase</fullName>
    </submittedName>
</protein>
<feature type="domain" description="Ketosynthase family 3 (KS3)" evidence="9">
    <location>
        <begin position="33"/>
        <end position="443"/>
    </location>
</feature>
<dbReference type="InterPro" id="IPR014043">
    <property type="entry name" value="Acyl_transferase_dom"/>
</dbReference>
<comment type="cofactor">
    <cofactor evidence="1">
        <name>pantetheine 4'-phosphate</name>
        <dbReference type="ChEBI" id="CHEBI:47942"/>
    </cofactor>
</comment>
<gene>
    <name evidence="10" type="ORF">B5D80_02565</name>
</gene>
<dbReference type="GO" id="GO:0033068">
    <property type="term" value="P:macrolide biosynthetic process"/>
    <property type="evidence" value="ECO:0007669"/>
    <property type="project" value="UniProtKB-ARBA"/>
</dbReference>
<dbReference type="Pfam" id="PF00109">
    <property type="entry name" value="ketoacyl-synt"/>
    <property type="match status" value="2"/>
</dbReference>
<evidence type="ECO:0000256" key="2">
    <source>
        <dbReference type="ARBA" id="ARBA00022450"/>
    </source>
</evidence>
<dbReference type="InterPro" id="IPR020806">
    <property type="entry name" value="PKS_PP-bd"/>
</dbReference>
<dbReference type="PANTHER" id="PTHR43775:SF51">
    <property type="entry name" value="INACTIVE PHENOLPHTHIOCEROL SYNTHESIS POLYKETIDE SYNTHASE TYPE I PKS1-RELATED"/>
    <property type="match status" value="1"/>
</dbReference>
<dbReference type="CDD" id="cd08952">
    <property type="entry name" value="KR_1_SDR_x"/>
    <property type="match status" value="2"/>
</dbReference>
<dbReference type="PROSITE" id="PS50075">
    <property type="entry name" value="CARRIER"/>
    <property type="match status" value="2"/>
</dbReference>
<dbReference type="SMART" id="SM01294">
    <property type="entry name" value="PKS_PP_betabranch"/>
    <property type="match status" value="2"/>
</dbReference>
<dbReference type="InterPro" id="IPR050091">
    <property type="entry name" value="PKS_NRPS_Biosynth_Enz"/>
</dbReference>
<dbReference type="InterPro" id="IPR006162">
    <property type="entry name" value="Ppantetheine_attach_site"/>
</dbReference>
<dbReference type="SUPFAM" id="SSF47336">
    <property type="entry name" value="ACP-like"/>
    <property type="match status" value="2"/>
</dbReference>
<comment type="caution">
    <text evidence="10">The sequence shown here is derived from an EMBL/GenBank/DDBJ whole genome shotgun (WGS) entry which is preliminary data.</text>
</comment>
<dbReference type="InterPro" id="IPR036291">
    <property type="entry name" value="NAD(P)-bd_dom_sf"/>
</dbReference>
<evidence type="ECO:0000256" key="7">
    <source>
        <dbReference type="ARBA" id="ARBA00023315"/>
    </source>
</evidence>
<keyword evidence="2" id="KW-0596">Phosphopantetheine</keyword>
<keyword evidence="7" id="KW-0012">Acyltransferase</keyword>
<dbReference type="GO" id="GO:0031177">
    <property type="term" value="F:phosphopantetheine binding"/>
    <property type="evidence" value="ECO:0007669"/>
    <property type="project" value="InterPro"/>
</dbReference>
<keyword evidence="5" id="KW-0045">Antibiotic biosynthesis</keyword>
<dbReference type="EMBL" id="MZMV01000003">
    <property type="protein sequence ID" value="OWV12365.1"/>
    <property type="molecule type" value="Genomic_DNA"/>
</dbReference>
<dbReference type="InterPro" id="IPR016039">
    <property type="entry name" value="Thiolase-like"/>
</dbReference>
<dbReference type="OrthoDB" id="5476359at2"/>
<sequence length="3008" mass="314007">MANDDKLRTFLKRATAELQQANRRLREVEGRDQEPIAIVGMGCRYPGGVRSPEDLWRLVADGTDAISGFPTDRGWDVDGIYDPEPGKPGKSYTRHGGFLYDAADFDPGFFGMSPRDAVETDPQQRLLLEASWEAFEHGGIDPTSLKGSATGVFVGVMHHDYVDSTTSGSLVSGRVAYNLGLEGPAITLDTACSSSSVAMHLACQSLRKEECGLALAGGVAVMATPQLFVEFSRQRALSPDGRCRSFGDGADGAAWSEGVGVLVLERLSDAQRNGHRVYGLIRGSAVNQDGASNGLTAPNGPAQQRVIRAALANARLSVADVDVVEAHGTGTTLGDPIEAQAVLATYGRDRETPLFLGSIKSNIGHAQAAAGVASVIKMVMAMRHGTLPRTLHAETPSRQVDWTAGDVRLLTEAVDWPAVDRPRRAGVSSFGISGTNVHLIVEQAPPAEAGTPGPTPPVVLWPVSGRSPEGMARQAARIAGFAADTDERPVDVGFSLGAGRAGLEFRGVAVGREAAELSAGLDALAAGAGVSGRITTGRTAVLFTGQGAQRVGMGRELADAFPVFAQALDEVCAAFGPLLDGDLREVMFADPDGVLDQTGWTQPALFAVEVALFRLAESWGLKPDFVAGHSIGELAAAHVAGVWSLEDACRVVAARGGLMQALPAGGAMLAIAAPLAELDLGDVDVAAVNGPRAVVVSGTEEQIAALEASLEVKTRRLRVSHAFHSHLMDPMLTEYGRVVDGVTANPAGIPLVSTATGDLATDTELGSAGYWQGQVRGTVRFADAVAALAARGVTRFVEIGPDSVLATMVADCVDDAVTVALQRRDREQVTAYATGMAQAWTTGVDLDWTAVHPGARQVELPSYAFARQRYWLAAPTAAPATVTDDWRYRVVWRAADLPTGPELTGDWWLVTPETLTDDPRVTAVADALATRGATVTRLTGTDPLAGRGTPTGIVSLLGLDDTPDPYDAGLSAGVTGTVRLVRALAAADVTGRLWCLTTGGVAVDRYEDLPHAAQAGLWGLGTVLSLDYPGWWGGLVDLPADWTPDTLDRLVDVLADGGEDQVALRTAGVLARRMVRWPVAGSPERRYTPSGTVLVTGGTGGIGAHLTEWLLDHGAERVVLASRRGPAAPGAADLAARLPGVQVVACDVADRDAVATLLDGIGDELTAVFHAAGVLYDPAPLGETSLDDFAAVCRAKVLGATHLDALLGDRPLDAFVLFASGAAVWGSAGQAAYGTGNAWLDALAHQRRRRGRTATSVAWGTWGGGGMVDEQATEHLLRQGTPPMEPRLALGTLQQVLDHDESHLVVTDIDWARFTPIYTLARPRPLLAALPEARQSPAVAAPAASTDTSVLAGLPDAERLPYLLDTVRTQVAAVLGYDATTSVDVQRPFRELGFDSLTAVELRNALGEAVGLRLPATMVYDHPTPAVLARHLYDELVGTAAPTTVTSGVGGSDPDEPIAIIGMSCRYPGGVRSPEDLWRLVDSGTDAISPFPVDRGWDTDALFDADPDQPGTSYVRSGGFVYEAGAFDAEFFGISPREAIAMDPQQRLMLEVTWEACERAGMDPEALRGSPVGVFVGSGAQDYGDLLGLAPAESEAYLSTGSSASVISGRVSYAFGFEGPSMTVDTACSSSLVALHLASQALRAGECATAIAGGVLVMSNPTPFVAFSRQRGLAPDGRCKSFSDAADGTGWSEGVGVLMLERLSDAQRNGHRVYGLIRGSAVNQDGASNGLTAPNGPAQQRVIRAALANARITPDEVDAVEAHGTGTTLGDPIEAQALLATYGRDRDRPLWLGSIKSNMGHAQAAAGMAGVIKMVMALRHGTLPRTLHAETPSRQVDWAAGDVRLLTEPVDWPAGDRPRRAGVSSFGISGTNAHVIVEEAPPVEPAAPAATPEPPVALWPLSARSAGALAEQAGRLRDFLTDERPVDVGHSLAVGRAALDHRAVAVGGTAAELSAGLEALVSGTGVSGRITTGRTAVLFTGQGAQRVGMGRELADAFPVFATALDEVCAAFGPLLGGDLREVMFADPDGVLDQTGWTQPALFAVEVALFRLAESWGLNPDFVAGHSIGELAAAHVAGVWSLEDACRVVAARGGLMQALPAGGAMLAIAAPLDELDLGDIDVAAVNGPRAVVVSGTEEQIAALEASLEVKTRRLRVSHAFHSHLMDPMLTEYGQVVDGVTASPAGIPLVSTATGDLATDTELGSAGYWQGQVRGTVRFADAVAALAARGVTRFVEIGPDSVLTAMAADSVDGAACIPLQRRDRDQVTAYATGMARAWTTGVDLDWSAINPGGRPVDLPTYAFQHQRYWIEPEAGSGTGTDAADGGFWDAVDRGDTDVLADGLGVAPGVVTEVLPGLAAWRARQRDAATVDDWRYRVVWRSTELPDGGELTGTWWLVVPAASTGDTRVSALAAGLAARGADVVTVTGTDLPAGDTPAGVVSLLALDDTPDATDAGLSVGVTDTVALIQALTATDFAGRVWCLTAGGVAVDRFEELPHPAQGALWGLGTVLSLEYPHSWGGLVDLPTDWTDEHVARLVDVLAAGAEDQVAVRTAGVLARRLVRWPAAGSPERHYTPTGTVLVTGGTGGIGGHLTEWLVGQGARRVVLASRRGPAAPGAAELTARHPGVEVVACDVADRDAVAALLADLGDELTAVFHAAGVLHQEKSLPETSVAEFAEVCRAKVLGAVHLDELLAERSLDAFVVFSSGAAVWGSAGQAGYATANAYLDALAHRRRSRGAVATSVAWGSWAGGGMADGEATAHLRRQGTPPMEPRLAVRALREALDHDESHLVVADIDWARFTPIYTLSRPRPLLAALPDAQPEAETAAPAAVTADLAGRLAAMPSPDRLGTVLALVRDQVAAVLGYASGADVDPERAFKEAGFDSLTAVELRNRLATETALRLPATLVFDYPTPTELAQQLLTELVPADAGGVTLLDDLDRLQAALSTLDADAVAALDESTRAGVGERLRTMLAAWTAGQRPAEVASVTEELDTASDDDLFDFIDSKFGTS</sequence>
<dbReference type="InterPro" id="IPR020841">
    <property type="entry name" value="PKS_Beta-ketoAc_synthase_dom"/>
</dbReference>
<feature type="domain" description="Carrier" evidence="8">
    <location>
        <begin position="1361"/>
        <end position="1436"/>
    </location>
</feature>
<dbReference type="InterPro" id="IPR009081">
    <property type="entry name" value="PP-bd_ACP"/>
</dbReference>
<dbReference type="Gene3D" id="3.40.366.10">
    <property type="entry name" value="Malonyl-Coenzyme A Acyl Carrier Protein, domain 2"/>
    <property type="match status" value="2"/>
</dbReference>
<dbReference type="Proteomes" id="UP000197174">
    <property type="component" value="Unassembled WGS sequence"/>
</dbReference>
<dbReference type="InterPro" id="IPR015083">
    <property type="entry name" value="NorB/c/GfsB-D-like_docking"/>
</dbReference>
<dbReference type="Pfam" id="PF00698">
    <property type="entry name" value="Acyl_transf_1"/>
    <property type="match status" value="2"/>
</dbReference>
<evidence type="ECO:0000259" key="9">
    <source>
        <dbReference type="PROSITE" id="PS52004"/>
    </source>
</evidence>
<dbReference type="NCBIfam" id="NF045894">
    <property type="entry name" value="PKS_plus_SDR"/>
    <property type="match status" value="1"/>
</dbReference>
<keyword evidence="4" id="KW-0808">Transferase</keyword>
<reference evidence="10 11" key="1">
    <citation type="submission" date="2017-03" db="EMBL/GenBank/DDBJ databases">
        <title>Whole genome sequence of Micromonospora wenchangensis, isolated from mangrove soil.</title>
        <authorList>
            <person name="Yang H."/>
        </authorList>
    </citation>
    <scope>NUCLEOTIDE SEQUENCE [LARGE SCALE GENOMIC DNA]</scope>
    <source>
        <strain evidence="10 11">CCTCC AA 2012002</strain>
    </source>
</reference>